<proteinExistence type="predicted"/>
<sequence length="54" mass="6205">MFDKRTGRKTSKHGTISKWNEQPKGVKPVRYNYKVDETQILPSLRFGIPDAALT</sequence>
<evidence type="ECO:0000313" key="3">
    <source>
        <dbReference type="Proteomes" id="UP000828390"/>
    </source>
</evidence>
<name>A0A9D3Y8R8_DREPO</name>
<reference evidence="2" key="2">
    <citation type="submission" date="2020-11" db="EMBL/GenBank/DDBJ databases">
        <authorList>
            <person name="McCartney M.A."/>
            <person name="Auch B."/>
            <person name="Kono T."/>
            <person name="Mallez S."/>
            <person name="Becker A."/>
            <person name="Gohl D.M."/>
            <person name="Silverstein K.A.T."/>
            <person name="Koren S."/>
            <person name="Bechman K.B."/>
            <person name="Herman A."/>
            <person name="Abrahante J.E."/>
            <person name="Garbe J."/>
        </authorList>
    </citation>
    <scope>NUCLEOTIDE SEQUENCE</scope>
    <source>
        <strain evidence="2">Duluth1</strain>
        <tissue evidence="2">Whole animal</tissue>
    </source>
</reference>
<feature type="compositionally biased region" description="Basic residues" evidence="1">
    <location>
        <begin position="1"/>
        <end position="12"/>
    </location>
</feature>
<evidence type="ECO:0000313" key="2">
    <source>
        <dbReference type="EMBL" id="KAH3693915.1"/>
    </source>
</evidence>
<keyword evidence="3" id="KW-1185">Reference proteome</keyword>
<reference evidence="2" key="1">
    <citation type="journal article" date="2019" name="bioRxiv">
        <title>The Genome of the Zebra Mussel, Dreissena polymorpha: A Resource for Invasive Species Research.</title>
        <authorList>
            <person name="McCartney M.A."/>
            <person name="Auch B."/>
            <person name="Kono T."/>
            <person name="Mallez S."/>
            <person name="Zhang Y."/>
            <person name="Obille A."/>
            <person name="Becker A."/>
            <person name="Abrahante J.E."/>
            <person name="Garbe J."/>
            <person name="Badalamenti J.P."/>
            <person name="Herman A."/>
            <person name="Mangelson H."/>
            <person name="Liachko I."/>
            <person name="Sullivan S."/>
            <person name="Sone E.D."/>
            <person name="Koren S."/>
            <person name="Silverstein K.A.T."/>
            <person name="Beckman K.B."/>
            <person name="Gohl D.M."/>
        </authorList>
    </citation>
    <scope>NUCLEOTIDE SEQUENCE</scope>
    <source>
        <strain evidence="2">Duluth1</strain>
        <tissue evidence="2">Whole animal</tissue>
    </source>
</reference>
<gene>
    <name evidence="2" type="ORF">DPMN_081354</name>
</gene>
<dbReference type="Proteomes" id="UP000828390">
    <property type="component" value="Unassembled WGS sequence"/>
</dbReference>
<dbReference type="AlphaFoldDB" id="A0A9D3Y8R8"/>
<comment type="caution">
    <text evidence="2">The sequence shown here is derived from an EMBL/GenBank/DDBJ whole genome shotgun (WGS) entry which is preliminary data.</text>
</comment>
<feature type="region of interest" description="Disordered" evidence="1">
    <location>
        <begin position="1"/>
        <end position="21"/>
    </location>
</feature>
<accession>A0A9D3Y8R8</accession>
<protein>
    <submittedName>
        <fullName evidence="2">Uncharacterized protein</fullName>
    </submittedName>
</protein>
<dbReference type="EMBL" id="JAIWYP010000016">
    <property type="protein sequence ID" value="KAH3693915.1"/>
    <property type="molecule type" value="Genomic_DNA"/>
</dbReference>
<evidence type="ECO:0000256" key="1">
    <source>
        <dbReference type="SAM" id="MobiDB-lite"/>
    </source>
</evidence>
<organism evidence="2 3">
    <name type="scientific">Dreissena polymorpha</name>
    <name type="common">Zebra mussel</name>
    <name type="synonym">Mytilus polymorpha</name>
    <dbReference type="NCBI Taxonomy" id="45954"/>
    <lineage>
        <taxon>Eukaryota</taxon>
        <taxon>Metazoa</taxon>
        <taxon>Spiralia</taxon>
        <taxon>Lophotrochozoa</taxon>
        <taxon>Mollusca</taxon>
        <taxon>Bivalvia</taxon>
        <taxon>Autobranchia</taxon>
        <taxon>Heteroconchia</taxon>
        <taxon>Euheterodonta</taxon>
        <taxon>Imparidentia</taxon>
        <taxon>Neoheterodontei</taxon>
        <taxon>Myida</taxon>
        <taxon>Dreissenoidea</taxon>
        <taxon>Dreissenidae</taxon>
        <taxon>Dreissena</taxon>
    </lineage>
</organism>